<evidence type="ECO:0000313" key="3">
    <source>
        <dbReference type="Proteomes" id="UP000004728"/>
    </source>
</evidence>
<dbReference type="Proteomes" id="UP000004728">
    <property type="component" value="Unassembled WGS sequence"/>
</dbReference>
<reference evidence="2 3" key="1">
    <citation type="journal article" date="2012" name="J. Bacteriol.">
        <title>Draft Genome Sequence of Novosphingobium nitrogenifigens Y88T.</title>
        <authorList>
            <person name="Strabala T.J."/>
            <person name="Macdonald L."/>
            <person name="Liu V."/>
            <person name="Smit A.M."/>
        </authorList>
    </citation>
    <scope>NUCLEOTIDE SEQUENCE [LARGE SCALE GENOMIC DNA]</scope>
    <source>
        <strain evidence="2 3">DSM 19370</strain>
    </source>
</reference>
<dbReference type="EMBL" id="AEWJ01000051">
    <property type="protein sequence ID" value="EGD58012.1"/>
    <property type="molecule type" value="Genomic_DNA"/>
</dbReference>
<evidence type="ECO:0000313" key="2">
    <source>
        <dbReference type="EMBL" id="EGD58012.1"/>
    </source>
</evidence>
<sequence>MDGMTKRTKLITPEEEAAYLRMFAESYARNRRLMNAQRFNAGQLTINLVKAPDDPGEGEPAFQDDLARFGGGLRAAEIPYHQTAIAMDSVAAHGFTLPEFVVAMQALGPPAITAIAGYAVAWMRSRKGRSIRIAVGDVEVEASTLDQVEHALQKALMLRDRQTVGAAAPSTSSHTHYDEGELTMPIEDDEIRGVLLKHFHNLRHNNGGWVPISETVLAPHPVELRVIGSVCQQLADIGLIDWKALAGDGGIAAGMAKITGKGVAAVERRGSSEISIRFPSNDGSARDSRASEPQYTPEAASAVYAAIEGLIAAGKRAYAHNVPLEAQNILLKHFGGRLRPAEASDQIQAAIVGLAESDKIEIHPEPRKDWLILEREILEEIVVPEVSRKIFVVHGRDDATKNEVSLFLGAIGLEPIILHMRPNGGRHLLTKFREEADGADFAVVLMTPDDEGGLAGVADRKPRARQNVVLELGFFLGKLGPANVAALVKDDVEKPSDFDGIAYIPFDAGGTTWKTLLARELQHAKVPFDPAKVLTA</sequence>
<dbReference type="InParanoid" id="F1ZBR2"/>
<dbReference type="eggNOG" id="COG4271">
    <property type="taxonomic scope" value="Bacteria"/>
</dbReference>
<evidence type="ECO:0000259" key="1">
    <source>
        <dbReference type="Pfam" id="PF10137"/>
    </source>
</evidence>
<dbReference type="AlphaFoldDB" id="F1ZBR2"/>
<organism evidence="2 3">
    <name type="scientific">Novosphingobium nitrogenifigens DSM 19370</name>
    <dbReference type="NCBI Taxonomy" id="983920"/>
    <lineage>
        <taxon>Bacteria</taxon>
        <taxon>Pseudomonadati</taxon>
        <taxon>Pseudomonadota</taxon>
        <taxon>Alphaproteobacteria</taxon>
        <taxon>Sphingomonadales</taxon>
        <taxon>Sphingomonadaceae</taxon>
        <taxon>Novosphingobium</taxon>
    </lineage>
</organism>
<feature type="domain" description="CD-NTase-associated protein 12/Pycsar effector protein TIR" evidence="1">
    <location>
        <begin position="389"/>
        <end position="507"/>
    </location>
</feature>
<dbReference type="GO" id="GO:0050135">
    <property type="term" value="F:NADP+ nucleosidase activity"/>
    <property type="evidence" value="ECO:0007669"/>
    <property type="project" value="InterPro"/>
</dbReference>
<dbReference type="InterPro" id="IPR019302">
    <property type="entry name" value="CAP12/PCTIR_TIR_dom"/>
</dbReference>
<dbReference type="HOGENOM" id="CLU_507916_0_0_5"/>
<keyword evidence="3" id="KW-1185">Reference proteome</keyword>
<dbReference type="Pfam" id="PF10137">
    <property type="entry name" value="CAP12-PCTIR_TIR"/>
    <property type="match status" value="1"/>
</dbReference>
<gene>
    <name evidence="2" type="ORF">Y88_3342</name>
</gene>
<dbReference type="RefSeq" id="WP_008070466.1">
    <property type="nucleotide sequence ID" value="NZ_AQWK01000007.1"/>
</dbReference>
<comment type="caution">
    <text evidence="2">The sequence shown here is derived from an EMBL/GenBank/DDBJ whole genome shotgun (WGS) entry which is preliminary data.</text>
</comment>
<accession>F1ZBR2</accession>
<name>F1ZBR2_9SPHN</name>
<proteinExistence type="predicted"/>
<dbReference type="OrthoDB" id="5497289at2"/>
<protein>
    <recommendedName>
        <fullName evidence="1">CD-NTase-associated protein 12/Pycsar effector protein TIR domain-containing protein</fullName>
    </recommendedName>
</protein>